<dbReference type="Pfam" id="PF01938">
    <property type="entry name" value="TRAM"/>
    <property type="match status" value="1"/>
</dbReference>
<accession>A0A6J7SRI1</accession>
<dbReference type="SUPFAM" id="SSF53335">
    <property type="entry name" value="S-adenosyl-L-methionine-dependent methyltransferases"/>
    <property type="match status" value="1"/>
</dbReference>
<evidence type="ECO:0000256" key="1">
    <source>
        <dbReference type="ARBA" id="ARBA00022603"/>
    </source>
</evidence>
<keyword evidence="3" id="KW-0949">S-adenosyl-L-methionine</keyword>
<dbReference type="InterPro" id="IPR030391">
    <property type="entry name" value="MeTrfase_TrmA_CS"/>
</dbReference>
<dbReference type="InterPro" id="IPR002792">
    <property type="entry name" value="TRAM_dom"/>
</dbReference>
<dbReference type="Gene3D" id="2.40.50.1070">
    <property type="match status" value="1"/>
</dbReference>
<protein>
    <submittedName>
        <fullName evidence="7">Unannotated protein</fullName>
    </submittedName>
</protein>
<dbReference type="PROSITE" id="PS51687">
    <property type="entry name" value="SAM_MT_RNA_M5U"/>
    <property type="match status" value="1"/>
</dbReference>
<dbReference type="InterPro" id="IPR012340">
    <property type="entry name" value="NA-bd_OB-fold"/>
</dbReference>
<dbReference type="PROSITE" id="PS01231">
    <property type="entry name" value="TRMA_2"/>
    <property type="match status" value="1"/>
</dbReference>
<dbReference type="EMBL" id="CAEZWP010000003">
    <property type="protein sequence ID" value="CAB4651612.1"/>
    <property type="molecule type" value="Genomic_DNA"/>
</dbReference>
<sequence length="399" mass="43524">MESPKSARWAVGDIFETEIEKVAHGGHFIARHEGAVFFIRHGIPGEKCRVVITSTGSSFNRGDVVEVLTPSPDRVSPPCSYAHRGGCGGCDFQHISMARQRQLKSDVITEQFARIAKMDLRIEVEEVSPSLHWRTRSIATTNSAGRLGFYGARSHNVVPIDDCIIMAPDMKMPELAARSWKAEVRIEIAVSSMKERNIALATKESKARLTEGNQTLHEEVMGKVLEVSQDSFWQSNASAPATLTRAVLDYAELRSGDHVLDLYGGVGLFTSVMVDIVGIDGAIDLIEGSKSATGDAARNFAKNPNVKIATGDVALHLPRITSADVVVLDPPREGAGKIVVSEIVRLTPRRVVYVACDPAALARDTGYFLEKGYTLSTIRAFDLFPMTHHIECVALFLPA</sequence>
<reference evidence="7" key="1">
    <citation type="submission" date="2020-05" db="EMBL/GenBank/DDBJ databases">
        <authorList>
            <person name="Chiriac C."/>
            <person name="Salcher M."/>
            <person name="Ghai R."/>
            <person name="Kavagutti S V."/>
        </authorList>
    </citation>
    <scope>NUCLEOTIDE SEQUENCE</scope>
</reference>
<dbReference type="Pfam" id="PF01135">
    <property type="entry name" value="PCMT"/>
    <property type="match status" value="1"/>
</dbReference>
<dbReference type="PANTHER" id="PTHR11061:SF30">
    <property type="entry name" value="TRNA (URACIL(54)-C(5))-METHYLTRANSFERASE"/>
    <property type="match status" value="1"/>
</dbReference>
<dbReference type="SUPFAM" id="SSF50249">
    <property type="entry name" value="Nucleic acid-binding proteins"/>
    <property type="match status" value="1"/>
</dbReference>
<feature type="domain" description="TRAM" evidence="4">
    <location>
        <begin position="8"/>
        <end position="66"/>
    </location>
</feature>
<dbReference type="InterPro" id="IPR029063">
    <property type="entry name" value="SAM-dependent_MTases_sf"/>
</dbReference>
<dbReference type="Pfam" id="PF05958">
    <property type="entry name" value="tRNA_U5-meth_tr"/>
    <property type="match status" value="1"/>
</dbReference>
<evidence type="ECO:0000313" key="7">
    <source>
        <dbReference type="EMBL" id="CAB5043452.1"/>
    </source>
</evidence>
<dbReference type="AlphaFoldDB" id="A0A6J7SRI1"/>
<evidence type="ECO:0000259" key="4">
    <source>
        <dbReference type="PROSITE" id="PS50926"/>
    </source>
</evidence>
<keyword evidence="1" id="KW-0489">Methyltransferase</keyword>
<dbReference type="GO" id="GO:0070041">
    <property type="term" value="F:rRNA (uridine-C5-)-methyltransferase activity"/>
    <property type="evidence" value="ECO:0007669"/>
    <property type="project" value="TreeGrafter"/>
</dbReference>
<evidence type="ECO:0000313" key="5">
    <source>
        <dbReference type="EMBL" id="CAB4651612.1"/>
    </source>
</evidence>
<dbReference type="EMBL" id="CAFBQB010000128">
    <property type="protein sequence ID" value="CAB5043452.1"/>
    <property type="molecule type" value="Genomic_DNA"/>
</dbReference>
<organism evidence="7">
    <name type="scientific">freshwater metagenome</name>
    <dbReference type="NCBI Taxonomy" id="449393"/>
    <lineage>
        <taxon>unclassified sequences</taxon>
        <taxon>metagenomes</taxon>
        <taxon>ecological metagenomes</taxon>
    </lineage>
</organism>
<dbReference type="GO" id="GO:0070475">
    <property type="term" value="P:rRNA base methylation"/>
    <property type="evidence" value="ECO:0007669"/>
    <property type="project" value="TreeGrafter"/>
</dbReference>
<name>A0A6J7SRI1_9ZZZZ</name>
<gene>
    <name evidence="5" type="ORF">UFOPK2265_00177</name>
    <name evidence="6" type="ORF">UFOPK3255_00124</name>
    <name evidence="7" type="ORF">UFOPK4248_00869</name>
</gene>
<evidence type="ECO:0000256" key="3">
    <source>
        <dbReference type="ARBA" id="ARBA00022691"/>
    </source>
</evidence>
<evidence type="ECO:0000256" key="2">
    <source>
        <dbReference type="ARBA" id="ARBA00022679"/>
    </source>
</evidence>
<dbReference type="CDD" id="cd02440">
    <property type="entry name" value="AdoMet_MTases"/>
    <property type="match status" value="1"/>
</dbReference>
<evidence type="ECO:0000313" key="6">
    <source>
        <dbReference type="EMBL" id="CAB4839820.1"/>
    </source>
</evidence>
<dbReference type="Gene3D" id="3.40.50.150">
    <property type="entry name" value="Vaccinia Virus protein VP39"/>
    <property type="match status" value="2"/>
</dbReference>
<dbReference type="PROSITE" id="PS50926">
    <property type="entry name" value="TRAM"/>
    <property type="match status" value="1"/>
</dbReference>
<dbReference type="EMBL" id="CAFAZY010000007">
    <property type="protein sequence ID" value="CAB4839820.1"/>
    <property type="molecule type" value="Genomic_DNA"/>
</dbReference>
<dbReference type="Gene3D" id="2.40.50.140">
    <property type="entry name" value="Nucleic acid-binding proteins"/>
    <property type="match status" value="1"/>
</dbReference>
<dbReference type="InterPro" id="IPR010280">
    <property type="entry name" value="U5_MeTrfase_fam"/>
</dbReference>
<proteinExistence type="predicted"/>
<dbReference type="PANTHER" id="PTHR11061">
    <property type="entry name" value="RNA M5U METHYLTRANSFERASE"/>
    <property type="match status" value="1"/>
</dbReference>
<keyword evidence="2" id="KW-0808">Transferase</keyword>